<feature type="region of interest" description="Disordered" evidence="1">
    <location>
        <begin position="86"/>
        <end position="112"/>
    </location>
</feature>
<accession>A0ABQ9WSP0</accession>
<evidence type="ECO:0000313" key="3">
    <source>
        <dbReference type="Proteomes" id="UP001281761"/>
    </source>
</evidence>
<gene>
    <name evidence="2" type="ORF">BLNAU_22735</name>
</gene>
<feature type="compositionally biased region" description="Basic and acidic residues" evidence="1">
    <location>
        <begin position="86"/>
        <end position="98"/>
    </location>
</feature>
<reference evidence="2 3" key="1">
    <citation type="journal article" date="2022" name="bioRxiv">
        <title>Genomics of Preaxostyla Flagellates Illuminates Evolutionary Transitions and the Path Towards Mitochondrial Loss.</title>
        <authorList>
            <person name="Novak L.V.F."/>
            <person name="Treitli S.C."/>
            <person name="Pyrih J."/>
            <person name="Halakuc P."/>
            <person name="Pipaliya S.V."/>
            <person name="Vacek V."/>
            <person name="Brzon O."/>
            <person name="Soukal P."/>
            <person name="Eme L."/>
            <person name="Dacks J.B."/>
            <person name="Karnkowska A."/>
            <person name="Elias M."/>
            <person name="Hampl V."/>
        </authorList>
    </citation>
    <scope>NUCLEOTIDE SEQUENCE [LARGE SCALE GENOMIC DNA]</scope>
    <source>
        <strain evidence="2">NAU3</strain>
        <tissue evidence="2">Gut</tissue>
    </source>
</reference>
<protein>
    <submittedName>
        <fullName evidence="2">Uncharacterized protein</fullName>
    </submittedName>
</protein>
<evidence type="ECO:0000256" key="1">
    <source>
        <dbReference type="SAM" id="MobiDB-lite"/>
    </source>
</evidence>
<organism evidence="2 3">
    <name type="scientific">Blattamonas nauphoetae</name>
    <dbReference type="NCBI Taxonomy" id="2049346"/>
    <lineage>
        <taxon>Eukaryota</taxon>
        <taxon>Metamonada</taxon>
        <taxon>Preaxostyla</taxon>
        <taxon>Oxymonadida</taxon>
        <taxon>Blattamonas</taxon>
    </lineage>
</organism>
<proteinExistence type="predicted"/>
<keyword evidence="3" id="KW-1185">Reference proteome</keyword>
<dbReference type="Proteomes" id="UP001281761">
    <property type="component" value="Unassembled WGS sequence"/>
</dbReference>
<comment type="caution">
    <text evidence="2">The sequence shown here is derived from an EMBL/GenBank/DDBJ whole genome shotgun (WGS) entry which is preliminary data.</text>
</comment>
<dbReference type="EMBL" id="JARBJD010000414">
    <property type="protein sequence ID" value="KAK2942348.1"/>
    <property type="molecule type" value="Genomic_DNA"/>
</dbReference>
<name>A0ABQ9WSP0_9EUKA</name>
<evidence type="ECO:0000313" key="2">
    <source>
        <dbReference type="EMBL" id="KAK2942348.1"/>
    </source>
</evidence>
<sequence length="176" mass="19480">MVAVKIEIGIGEAAIRAIGHLCSVCLSSNDMDGILNSGVVEGLCSQCMSLISSSRRSGSCHAQTVTLLRGLDSFCTGLAEFISSEKEKKEKEKRRKETEQEEVLENEEESEFSLLSRSSSDLSLIESTLGEMLNELQRQKQPAELDRRGKELRTEVASILVEQFPDAIVGMYYPCR</sequence>
<feature type="compositionally biased region" description="Acidic residues" evidence="1">
    <location>
        <begin position="99"/>
        <end position="111"/>
    </location>
</feature>